<evidence type="ECO:0000313" key="1">
    <source>
        <dbReference type="EMBL" id="MED6233025.1"/>
    </source>
</evidence>
<proteinExistence type="predicted"/>
<keyword evidence="2" id="KW-1185">Reference proteome</keyword>
<gene>
    <name evidence="1" type="ORF">ATANTOWER_005846</name>
</gene>
<name>A0ABU7A6H2_9TELE</name>
<organism evidence="1 2">
    <name type="scientific">Ataeniobius toweri</name>
    <dbReference type="NCBI Taxonomy" id="208326"/>
    <lineage>
        <taxon>Eukaryota</taxon>
        <taxon>Metazoa</taxon>
        <taxon>Chordata</taxon>
        <taxon>Craniata</taxon>
        <taxon>Vertebrata</taxon>
        <taxon>Euteleostomi</taxon>
        <taxon>Actinopterygii</taxon>
        <taxon>Neopterygii</taxon>
        <taxon>Teleostei</taxon>
        <taxon>Neoteleostei</taxon>
        <taxon>Acanthomorphata</taxon>
        <taxon>Ovalentaria</taxon>
        <taxon>Atherinomorphae</taxon>
        <taxon>Cyprinodontiformes</taxon>
        <taxon>Goodeidae</taxon>
        <taxon>Ataeniobius</taxon>
    </lineage>
</organism>
<reference evidence="1 2" key="1">
    <citation type="submission" date="2021-07" db="EMBL/GenBank/DDBJ databases">
        <authorList>
            <person name="Palmer J.M."/>
        </authorList>
    </citation>
    <scope>NUCLEOTIDE SEQUENCE [LARGE SCALE GENOMIC DNA]</scope>
    <source>
        <strain evidence="1 2">AT_MEX2019</strain>
        <tissue evidence="1">Muscle</tissue>
    </source>
</reference>
<evidence type="ECO:0000313" key="2">
    <source>
        <dbReference type="Proteomes" id="UP001345963"/>
    </source>
</evidence>
<accession>A0ABU7A6H2</accession>
<dbReference type="EMBL" id="JAHUTI010001654">
    <property type="protein sequence ID" value="MED6233025.1"/>
    <property type="molecule type" value="Genomic_DNA"/>
</dbReference>
<sequence>MLSLSNEIRLEGVLGERTASTEVWHRIKTAPSDREVSGSAHLHRTLLRIQRFFCSLKLPEAEAVRWIDMGMEDTAVAVAVVVAMDTDMDTDMDTVVVVGRNMDTDMETSRSTNTSMVTNTRNATRRGRTLMSPPAAPAAATLIRWKHYQHLHLQ</sequence>
<protein>
    <submittedName>
        <fullName evidence="1">Uncharacterized protein</fullName>
    </submittedName>
</protein>
<comment type="caution">
    <text evidence="1">The sequence shown here is derived from an EMBL/GenBank/DDBJ whole genome shotgun (WGS) entry which is preliminary data.</text>
</comment>
<dbReference type="Proteomes" id="UP001345963">
    <property type="component" value="Unassembled WGS sequence"/>
</dbReference>